<evidence type="ECO:0000256" key="1">
    <source>
        <dbReference type="ARBA" id="ARBA00006068"/>
    </source>
</evidence>
<dbReference type="NCBIfam" id="TIGR00350">
    <property type="entry name" value="lytR_cpsA_psr"/>
    <property type="match status" value="1"/>
</dbReference>
<dbReference type="Gene3D" id="3.40.630.190">
    <property type="entry name" value="LCP protein"/>
    <property type="match status" value="1"/>
</dbReference>
<accession>A0A2W1L4N8</accession>
<dbReference type="Pfam" id="PF03816">
    <property type="entry name" value="LytR_cpsA_psr"/>
    <property type="match status" value="1"/>
</dbReference>
<keyword evidence="4" id="KW-1185">Reference proteome</keyword>
<feature type="domain" description="Cell envelope-related transcriptional attenuator" evidence="2">
    <location>
        <begin position="78"/>
        <end position="265"/>
    </location>
</feature>
<evidence type="ECO:0000259" key="2">
    <source>
        <dbReference type="Pfam" id="PF03816"/>
    </source>
</evidence>
<dbReference type="EMBL" id="QKRB01000046">
    <property type="protein sequence ID" value="PZD95028.1"/>
    <property type="molecule type" value="Genomic_DNA"/>
</dbReference>
<dbReference type="PANTHER" id="PTHR33392">
    <property type="entry name" value="POLYISOPRENYL-TEICHOIC ACID--PEPTIDOGLYCAN TEICHOIC ACID TRANSFERASE TAGU"/>
    <property type="match status" value="1"/>
</dbReference>
<dbReference type="InterPro" id="IPR004474">
    <property type="entry name" value="LytR_CpsA_psr"/>
</dbReference>
<gene>
    <name evidence="3" type="ORF">DNH61_15430</name>
</gene>
<dbReference type="Proteomes" id="UP000249522">
    <property type="component" value="Unassembled WGS sequence"/>
</dbReference>
<evidence type="ECO:0000313" key="4">
    <source>
        <dbReference type="Proteomes" id="UP000249522"/>
    </source>
</evidence>
<proteinExistence type="inferred from homology"/>
<comment type="caution">
    <text evidence="3">The sequence shown here is derived from an EMBL/GenBank/DDBJ whole genome shotgun (WGS) entry which is preliminary data.</text>
</comment>
<dbReference type="AlphaFoldDB" id="A0A2W1L4N8"/>
<sequence length="351" mass="39916">MIVLLLFGALGCVAVYQNMHKSTINLANVILEETEKEDSKSRDLDREQKLSDMGAVTEEDFYTLIIGLDNSDSHAGLNTDTLLVAHVIPGHNMIKLMSIPRDLRVTNLRGFAAKINSIFANGYNYAVRQSQENPGLLSGKYVQLGNKNVPEEYISSGMVMARETLERYMGIHIDYTFLANYQSLISLVDEVGGIEINVERSMEYDAPSEDMFIRFEPGLQVLDGEKALHYARFRKDNRGSSFHSNDFERGMRQQQIIIALIDKLTSWDNLPKAFEIMDIVSSNLKTDMSPNMMISLVRQYYGKITRDNIYSLPFPGQWNAPYVDADQEELEERLRQFVSLDRPNIDRTTGS</sequence>
<protein>
    <recommendedName>
        <fullName evidence="2">Cell envelope-related transcriptional attenuator domain-containing protein</fullName>
    </recommendedName>
</protein>
<dbReference type="PANTHER" id="PTHR33392:SF6">
    <property type="entry name" value="POLYISOPRENYL-TEICHOIC ACID--PEPTIDOGLYCAN TEICHOIC ACID TRANSFERASE TAGU"/>
    <property type="match status" value="1"/>
</dbReference>
<name>A0A2W1L4N8_9BACL</name>
<dbReference type="InterPro" id="IPR050922">
    <property type="entry name" value="LytR/CpsA/Psr_CW_biosynth"/>
</dbReference>
<evidence type="ECO:0000313" key="3">
    <source>
        <dbReference type="EMBL" id="PZD95028.1"/>
    </source>
</evidence>
<reference evidence="3 4" key="1">
    <citation type="submission" date="2018-06" db="EMBL/GenBank/DDBJ databases">
        <title>Paenibacillus imtechensis sp. nov.</title>
        <authorList>
            <person name="Pinnaka A.K."/>
            <person name="Singh H."/>
            <person name="Kaur M."/>
        </authorList>
    </citation>
    <scope>NUCLEOTIDE SEQUENCE [LARGE SCALE GENOMIC DNA]</scope>
    <source>
        <strain evidence="3 4">SMB1</strain>
    </source>
</reference>
<comment type="similarity">
    <text evidence="1">Belongs to the LytR/CpsA/Psr (LCP) family.</text>
</comment>
<organism evidence="3 4">
    <name type="scientific">Paenibacillus sambharensis</name>
    <dbReference type="NCBI Taxonomy" id="1803190"/>
    <lineage>
        <taxon>Bacteria</taxon>
        <taxon>Bacillati</taxon>
        <taxon>Bacillota</taxon>
        <taxon>Bacilli</taxon>
        <taxon>Bacillales</taxon>
        <taxon>Paenibacillaceae</taxon>
        <taxon>Paenibacillus</taxon>
    </lineage>
</organism>